<feature type="signal peptide" evidence="1">
    <location>
        <begin position="1"/>
        <end position="20"/>
    </location>
</feature>
<reference evidence="2 3" key="1">
    <citation type="submission" date="2018-06" db="EMBL/GenBank/DDBJ databases">
        <title>Genomic Encyclopedia of Archaeal and Bacterial Type Strains, Phase II (KMG-II): from individual species to whole genera.</title>
        <authorList>
            <person name="Goeker M."/>
        </authorList>
    </citation>
    <scope>NUCLEOTIDE SEQUENCE [LARGE SCALE GENOMIC DNA]</scope>
    <source>
        <strain evidence="2 3">ATCC 29103</strain>
    </source>
</reference>
<organism evidence="2 3">
    <name type="scientific">Metamycoplasma alkalescens</name>
    <dbReference type="NCBI Taxonomy" id="45363"/>
    <lineage>
        <taxon>Bacteria</taxon>
        <taxon>Bacillati</taxon>
        <taxon>Mycoplasmatota</taxon>
        <taxon>Mycoplasmoidales</taxon>
        <taxon>Metamycoplasmataceae</taxon>
        <taxon>Metamycoplasma</taxon>
    </lineage>
</organism>
<comment type="caution">
    <text evidence="2">The sequence shown here is derived from an EMBL/GenBank/DDBJ whole genome shotgun (WGS) entry which is preliminary data.</text>
</comment>
<accession>A0A318U8S6</accession>
<dbReference type="InterPro" id="IPR010592">
    <property type="entry name" value="CypI"/>
</dbReference>
<dbReference type="InterPro" id="IPR043100">
    <property type="entry name" value="CypI_dom_II"/>
</dbReference>
<dbReference type="AlphaFoldDB" id="A0A318U8S6"/>
<keyword evidence="1" id="KW-0732">Signal</keyword>
<dbReference type="RefSeq" id="WP_110858160.1">
    <property type="nucleotide sequence ID" value="NZ_LS991949.1"/>
</dbReference>
<gene>
    <name evidence="2" type="ORF">BCF88_10240</name>
</gene>
<dbReference type="Proteomes" id="UP000247715">
    <property type="component" value="Unassembled WGS sequence"/>
</dbReference>
<feature type="chain" id="PRO_5016420229" evidence="1">
    <location>
        <begin position="21"/>
        <end position="378"/>
    </location>
</feature>
<dbReference type="NCBIfam" id="NF045838">
    <property type="entry name" value="MG289_thiam_LP"/>
    <property type="match status" value="1"/>
</dbReference>
<sequence length="378" mass="44041">MKKIKIFLSAIPIISLSTLAISCYQKEKSLSFIVNAPYSKQKQHTFFKDILDQFNQKTKQNLKLELIYSSQNNDSINVIKKGTSNIAVLTLPNYISQIHEKGNENILPIIQTKTKAFKFDYNFNDQYSNGQENDKLRQIAKKAQELFEKVPHALWNDAEYQWDGEKYEFFYQPDNKLVDYYRGIIMIQGNKKQRDEIKKAWDQKDWNAFRNFGILSGKTGSASKYILQQELFKKHFNKEGNKFISFAIDRIKNPEKYSTTDNARRDIGRGETKNYNIVFDDFGSFAYTNSSKGYFSPENANGDVKIEFLTATDPIKYNIIVVDKKIFSAEEIKILQEIIIKLWEEKKDDYGASLGFNGYEIITDVKKQVIDPYKKIFS</sequence>
<protein>
    <submittedName>
        <fullName evidence="2">Phosphonate transport system substrate-binding protein</fullName>
    </submittedName>
</protein>
<dbReference type="Gene3D" id="3.40.190.190">
    <property type="entry name" value="CypI, domain 2"/>
    <property type="match status" value="1"/>
</dbReference>
<evidence type="ECO:0000256" key="1">
    <source>
        <dbReference type="SAM" id="SignalP"/>
    </source>
</evidence>
<evidence type="ECO:0000313" key="3">
    <source>
        <dbReference type="Proteomes" id="UP000247715"/>
    </source>
</evidence>
<dbReference type="Pfam" id="PF06646">
    <property type="entry name" value="CypI"/>
    <property type="match status" value="1"/>
</dbReference>
<dbReference type="Gene3D" id="3.40.190.180">
    <property type="entry name" value="Cypl, domain I"/>
    <property type="match status" value="1"/>
</dbReference>
<dbReference type="EMBL" id="QKLP01000002">
    <property type="protein sequence ID" value="PYF43671.1"/>
    <property type="molecule type" value="Genomic_DNA"/>
</dbReference>
<dbReference type="PROSITE" id="PS51257">
    <property type="entry name" value="PROKAR_LIPOPROTEIN"/>
    <property type="match status" value="1"/>
</dbReference>
<evidence type="ECO:0000313" key="2">
    <source>
        <dbReference type="EMBL" id="PYF43671.1"/>
    </source>
</evidence>
<name>A0A318U8S6_9BACT</name>
<proteinExistence type="predicted"/>
<dbReference type="InterPro" id="IPR043099">
    <property type="entry name" value="CypI_dom_I"/>
</dbReference>